<protein>
    <submittedName>
        <fullName evidence="8">Planctomycete cytochrome C</fullName>
    </submittedName>
</protein>
<evidence type="ECO:0000259" key="7">
    <source>
        <dbReference type="PROSITE" id="PS51007"/>
    </source>
</evidence>
<sequence precursor="true">MSRLLQALAVASLLAAPTLADNASENRNDLRRFSTQARAAERFAAAGRGDDAVAAFEELQKLVAGVAERGVDPRSESAFKRAMDRLTEFHGELTAAGFNPPPLAKIAPATPPAGGGDGDVSFTSQVAPMLAARCGGCHVDGSRGGFSLATYSALMRGADPGGTVLVPGDGAGSLIVELIVSGDMPRGGGRVTPAETQMLVSWINQGARFDGADASANLRDLKPGQGAPMQPKPASPPMKVTRPKGGETVSFAIDVAPIIDAKCRNCHGAGQQQGGLDMGSFAALLKGGDGGPVIAGGKPDESPLLRRVRGDDPPQMPLRQTPLSAQEIETIATWIREGASFDGKDAATGLALLIATERADRFSGPQLSKFRSADAADRWRLAVPDEPARQLETPRFLVIGNANDDLRDRTGAALEGAADDVLSYFRQPPDGLGKARVTAFVFDGAIDYGEFGLMVEKRQLPATQRRHWRHDALTPYLCVVPAAADDDLLRAELAQQVAALYLSARTSGELPGWLAEGAARAVRAKLYPRDPEVAEWEGKVPELAARMPSPDAFMTGRIDPQVGGVVAYGFAGAMLRGSSFNKLLDAMAAGKPFAEAFQGVYRVTPKQAAESWQKSVAAKRGR</sequence>
<dbReference type="AlphaFoldDB" id="A0A518DAT8"/>
<dbReference type="InterPro" id="IPR011429">
    <property type="entry name" value="Cyt_c_Planctomycete-type"/>
</dbReference>
<feature type="domain" description="Cytochrome c" evidence="7">
    <location>
        <begin position="241"/>
        <end position="339"/>
    </location>
</feature>
<evidence type="ECO:0000256" key="6">
    <source>
        <dbReference type="SAM" id="SignalP"/>
    </source>
</evidence>
<keyword evidence="2 4" id="KW-0479">Metal-binding</keyword>
<feature type="signal peptide" evidence="6">
    <location>
        <begin position="1"/>
        <end position="20"/>
    </location>
</feature>
<dbReference type="PANTHER" id="PTHR35889:SF3">
    <property type="entry name" value="F-BOX DOMAIN-CONTAINING PROTEIN"/>
    <property type="match status" value="1"/>
</dbReference>
<dbReference type="Pfam" id="PF07635">
    <property type="entry name" value="PSCyt1"/>
    <property type="match status" value="2"/>
</dbReference>
<dbReference type="GO" id="GO:0009055">
    <property type="term" value="F:electron transfer activity"/>
    <property type="evidence" value="ECO:0007669"/>
    <property type="project" value="InterPro"/>
</dbReference>
<dbReference type="InterPro" id="IPR036909">
    <property type="entry name" value="Cyt_c-like_dom_sf"/>
</dbReference>
<evidence type="ECO:0000256" key="1">
    <source>
        <dbReference type="ARBA" id="ARBA00022617"/>
    </source>
</evidence>
<feature type="domain" description="Cytochrome c" evidence="7">
    <location>
        <begin position="113"/>
        <end position="207"/>
    </location>
</feature>
<dbReference type="SUPFAM" id="SSF46626">
    <property type="entry name" value="Cytochrome c"/>
    <property type="match status" value="1"/>
</dbReference>
<evidence type="ECO:0000313" key="9">
    <source>
        <dbReference type="Proteomes" id="UP000317429"/>
    </source>
</evidence>
<accession>A0A518DAT8</accession>
<dbReference type="GO" id="GO:0020037">
    <property type="term" value="F:heme binding"/>
    <property type="evidence" value="ECO:0007669"/>
    <property type="project" value="InterPro"/>
</dbReference>
<proteinExistence type="predicted"/>
<keyword evidence="9" id="KW-1185">Reference proteome</keyword>
<dbReference type="InterPro" id="IPR009056">
    <property type="entry name" value="Cyt_c-like_dom"/>
</dbReference>
<keyword evidence="3 4" id="KW-0408">Iron</keyword>
<name>A0A518DAT8_9BACT</name>
<gene>
    <name evidence="8" type="ORF">Pla175_19750</name>
</gene>
<reference evidence="8 9" key="1">
    <citation type="submission" date="2019-02" db="EMBL/GenBank/DDBJ databases">
        <title>Deep-cultivation of Planctomycetes and their phenomic and genomic characterization uncovers novel biology.</title>
        <authorList>
            <person name="Wiegand S."/>
            <person name="Jogler M."/>
            <person name="Boedeker C."/>
            <person name="Pinto D."/>
            <person name="Vollmers J."/>
            <person name="Rivas-Marin E."/>
            <person name="Kohn T."/>
            <person name="Peeters S.H."/>
            <person name="Heuer A."/>
            <person name="Rast P."/>
            <person name="Oberbeckmann S."/>
            <person name="Bunk B."/>
            <person name="Jeske O."/>
            <person name="Meyerdierks A."/>
            <person name="Storesund J.E."/>
            <person name="Kallscheuer N."/>
            <person name="Luecker S."/>
            <person name="Lage O.M."/>
            <person name="Pohl T."/>
            <person name="Merkel B.J."/>
            <person name="Hornburger P."/>
            <person name="Mueller R.-W."/>
            <person name="Bruemmer F."/>
            <person name="Labrenz M."/>
            <person name="Spormann A.M."/>
            <person name="Op den Camp H."/>
            <person name="Overmann J."/>
            <person name="Amann R."/>
            <person name="Jetten M.S.M."/>
            <person name="Mascher T."/>
            <person name="Medema M.H."/>
            <person name="Devos D.P."/>
            <person name="Kaster A.-K."/>
            <person name="Ovreas L."/>
            <person name="Rohde M."/>
            <person name="Galperin M.Y."/>
            <person name="Jogler C."/>
        </authorList>
    </citation>
    <scope>NUCLEOTIDE SEQUENCE [LARGE SCALE GENOMIC DNA]</scope>
    <source>
        <strain evidence="8 9">Pla175</strain>
    </source>
</reference>
<dbReference type="KEGG" id="pnd:Pla175_19750"/>
<feature type="chain" id="PRO_5022214609" evidence="6">
    <location>
        <begin position="21"/>
        <end position="622"/>
    </location>
</feature>
<keyword evidence="6" id="KW-0732">Signal</keyword>
<evidence type="ECO:0000256" key="5">
    <source>
        <dbReference type="SAM" id="MobiDB-lite"/>
    </source>
</evidence>
<evidence type="ECO:0000256" key="2">
    <source>
        <dbReference type="ARBA" id="ARBA00022723"/>
    </source>
</evidence>
<evidence type="ECO:0000256" key="4">
    <source>
        <dbReference type="PROSITE-ProRule" id="PRU00433"/>
    </source>
</evidence>
<organism evidence="8 9">
    <name type="scientific">Pirellulimonas nuda</name>
    <dbReference type="NCBI Taxonomy" id="2528009"/>
    <lineage>
        <taxon>Bacteria</taxon>
        <taxon>Pseudomonadati</taxon>
        <taxon>Planctomycetota</taxon>
        <taxon>Planctomycetia</taxon>
        <taxon>Pirellulales</taxon>
        <taxon>Lacipirellulaceae</taxon>
        <taxon>Pirellulimonas</taxon>
    </lineage>
</organism>
<dbReference type="GO" id="GO:0046872">
    <property type="term" value="F:metal ion binding"/>
    <property type="evidence" value="ECO:0007669"/>
    <property type="project" value="UniProtKB-KW"/>
</dbReference>
<evidence type="ECO:0000256" key="3">
    <source>
        <dbReference type="ARBA" id="ARBA00023004"/>
    </source>
</evidence>
<dbReference type="PANTHER" id="PTHR35889">
    <property type="entry name" value="CYCLOINULO-OLIGOSACCHARIDE FRUCTANOTRANSFERASE-RELATED"/>
    <property type="match status" value="1"/>
</dbReference>
<feature type="region of interest" description="Disordered" evidence="5">
    <location>
        <begin position="222"/>
        <end position="244"/>
    </location>
</feature>
<dbReference type="Proteomes" id="UP000317429">
    <property type="component" value="Chromosome"/>
</dbReference>
<evidence type="ECO:0000313" key="8">
    <source>
        <dbReference type="EMBL" id="QDU88595.1"/>
    </source>
</evidence>
<dbReference type="PROSITE" id="PS51007">
    <property type="entry name" value="CYTC"/>
    <property type="match status" value="2"/>
</dbReference>
<keyword evidence="1 4" id="KW-0349">Heme</keyword>
<dbReference type="EMBL" id="CP036291">
    <property type="protein sequence ID" value="QDU88595.1"/>
    <property type="molecule type" value="Genomic_DNA"/>
</dbReference>
<dbReference type="RefSeq" id="WP_197527394.1">
    <property type="nucleotide sequence ID" value="NZ_CP036291.1"/>
</dbReference>